<proteinExistence type="predicted"/>
<dbReference type="Proteomes" id="UP000241010">
    <property type="component" value="Unassembled WGS sequence"/>
</dbReference>
<gene>
    <name evidence="2" type="ORF">C5F48_13215</name>
</gene>
<comment type="caution">
    <text evidence="2">The sequence shown here is derived from an EMBL/GenBank/DDBJ whole genome shotgun (WGS) entry which is preliminary data.</text>
</comment>
<feature type="region of interest" description="Disordered" evidence="1">
    <location>
        <begin position="402"/>
        <end position="439"/>
    </location>
</feature>
<dbReference type="AlphaFoldDB" id="A0A2T4JU11"/>
<organism evidence="2 3">
    <name type="scientific">Cereibacter changlensis JA139</name>
    <dbReference type="NCBI Taxonomy" id="1188249"/>
    <lineage>
        <taxon>Bacteria</taxon>
        <taxon>Pseudomonadati</taxon>
        <taxon>Pseudomonadota</taxon>
        <taxon>Alphaproteobacteria</taxon>
        <taxon>Rhodobacterales</taxon>
        <taxon>Paracoccaceae</taxon>
        <taxon>Cereibacter</taxon>
    </lineage>
</organism>
<reference evidence="2 3" key="1">
    <citation type="submission" date="2018-03" db="EMBL/GenBank/DDBJ databases">
        <title>Cereibacter changlensis.</title>
        <authorList>
            <person name="Meyer T.E."/>
            <person name="Miller S."/>
            <person name="Lodha T."/>
            <person name="Gandham S."/>
            <person name="Chintalapati S."/>
            <person name="Chintalapati V.R."/>
        </authorList>
    </citation>
    <scope>NUCLEOTIDE SEQUENCE [LARGE SCALE GENOMIC DNA]</scope>
    <source>
        <strain evidence="2 3">JA139</strain>
    </source>
</reference>
<keyword evidence="3" id="KW-1185">Reference proteome</keyword>
<evidence type="ECO:0000256" key="1">
    <source>
        <dbReference type="SAM" id="MobiDB-lite"/>
    </source>
</evidence>
<feature type="compositionally biased region" description="Polar residues" evidence="1">
    <location>
        <begin position="424"/>
        <end position="439"/>
    </location>
</feature>
<feature type="region of interest" description="Disordered" evidence="1">
    <location>
        <begin position="202"/>
        <end position="249"/>
    </location>
</feature>
<evidence type="ECO:0000313" key="3">
    <source>
        <dbReference type="Proteomes" id="UP000241010"/>
    </source>
</evidence>
<evidence type="ECO:0000313" key="2">
    <source>
        <dbReference type="EMBL" id="PTE21253.1"/>
    </source>
</evidence>
<dbReference type="RefSeq" id="WP_107664378.1">
    <property type="nucleotide sequence ID" value="NZ_PZKG01000058.1"/>
</dbReference>
<dbReference type="EMBL" id="PZKG01000058">
    <property type="protein sequence ID" value="PTE21253.1"/>
    <property type="molecule type" value="Genomic_DNA"/>
</dbReference>
<dbReference type="OrthoDB" id="7581460at2"/>
<accession>A0A2T4JU11</accession>
<name>A0A2T4JU11_9RHOB</name>
<sequence>MPPQTTAPVASVIAHKITTPAQLRGLALHALRTPETARAKIRADAIPQAGLAWGRAADPRDPYAAFKAHKRSTKAVERKGAPICLHLTCSVSQSWITAEGALHDPDNPRNAVLFEEARAWAESWAGEGAVFAARLDLDLDGGGVVDLFVAPLRLSREKQVISTAKALKELQLGIGDRVEYAALQTSWAQWCQARLDAAIQRGERKGTQKPSPVACGDATGAQEATARPEPASASETALQALQRAGSAGEDEDQQLRDYLLLRREIAAYREKPKAYLPPAGIVPFDAGMMLGSLAQPWPIILGMCSGALEVLRAAANLGITVDDDRKRFAASKVYFPRYVDQAYLGAVLAECGTVCAQAEALCKTVVLHNRGALKADLDPEVFWPFNSAKTLARHRKRIQRMTPKAMREIAPKPAKKKPPVPRKNASTLPRRQQRFLSSL</sequence>
<protein>
    <submittedName>
        <fullName evidence="2">Uncharacterized protein</fullName>
    </submittedName>
</protein>